<sequence length="404" mass="44972">MMKKTMVIFLLIGLFLPILSACWNQKELTDLAFVMAIGVDKGENRRFQVSFQIVNPGNVTSGQGGGGGGQGLPIAVYTSSGDTLTEAARRATQKVSRRLYYAHTNLIAVSEEVAKDGLLDILDALDRDPEFRTTTEIVVARKTSAEKLVSALANLDKLPVNKVTKEIESTEMQLGENMSVDIDEFINALISHGREPFVNGYKISGNQNMSGSSDDLKKTKSEAVLASSGLAIFKNGKLSGWIDREKARGVVWLMNKVKSTSINVDWNGKKNAITMAPIRSKTKVSVNIKQGKPVVNVAIEFEGWISEANTTVDLTDPKEIEKIDKSVAKEIEKQIKSTITEVQKKKSDIFGFGERIHRENPKLWKELKGNWNERFADLEVNVKVDSYTRREGIRTKPFWFDINQ</sequence>
<evidence type="ECO:0000256" key="1">
    <source>
        <dbReference type="ARBA" id="ARBA00004635"/>
    </source>
</evidence>
<dbReference type="PROSITE" id="PS51257">
    <property type="entry name" value="PROKAR_LIPOPROTEIN"/>
    <property type="match status" value="1"/>
</dbReference>
<dbReference type="AlphaFoldDB" id="A0A942Y673"/>
<dbReference type="InterPro" id="IPR057336">
    <property type="entry name" value="GerAC_N"/>
</dbReference>
<feature type="domain" description="Spore germination GerAC-like C-terminal" evidence="8">
    <location>
        <begin position="228"/>
        <end position="392"/>
    </location>
</feature>
<dbReference type="Proteomes" id="UP000677265">
    <property type="component" value="Unassembled WGS sequence"/>
</dbReference>
<evidence type="ECO:0000259" key="8">
    <source>
        <dbReference type="Pfam" id="PF05504"/>
    </source>
</evidence>
<gene>
    <name evidence="11" type="ORF">KHB02_000535</name>
    <name evidence="10" type="ORF">KHB02_03365</name>
</gene>
<evidence type="ECO:0000256" key="6">
    <source>
        <dbReference type="ARBA" id="ARBA00023139"/>
    </source>
</evidence>
<dbReference type="GO" id="GO:0016020">
    <property type="term" value="C:membrane"/>
    <property type="evidence" value="ECO:0007669"/>
    <property type="project" value="UniProtKB-SubCell"/>
</dbReference>
<dbReference type="Pfam" id="PF25198">
    <property type="entry name" value="Spore_GerAC_N"/>
    <property type="match status" value="1"/>
</dbReference>
<dbReference type="RefSeq" id="WP_213140415.1">
    <property type="nucleotide sequence ID" value="NZ_JAGYPE020000001.1"/>
</dbReference>
<evidence type="ECO:0000313" key="12">
    <source>
        <dbReference type="Proteomes" id="UP000677265"/>
    </source>
</evidence>
<evidence type="ECO:0000256" key="2">
    <source>
        <dbReference type="ARBA" id="ARBA00007886"/>
    </source>
</evidence>
<keyword evidence="4" id="KW-0732">Signal</keyword>
<accession>A0A942Y673</accession>
<keyword evidence="5" id="KW-0472">Membrane</keyword>
<dbReference type="Gene3D" id="3.30.300.210">
    <property type="entry name" value="Nutrient germinant receptor protein C, domain 3"/>
    <property type="match status" value="1"/>
</dbReference>
<evidence type="ECO:0000256" key="3">
    <source>
        <dbReference type="ARBA" id="ARBA00022544"/>
    </source>
</evidence>
<evidence type="ECO:0000259" key="9">
    <source>
        <dbReference type="Pfam" id="PF25198"/>
    </source>
</evidence>
<dbReference type="NCBIfam" id="TIGR02887">
    <property type="entry name" value="spore_ger_x_C"/>
    <property type="match status" value="1"/>
</dbReference>
<keyword evidence="12" id="KW-1185">Reference proteome</keyword>
<dbReference type="InterPro" id="IPR046953">
    <property type="entry name" value="Spore_GerAC-like_C"/>
</dbReference>
<evidence type="ECO:0000313" key="10">
    <source>
        <dbReference type="EMBL" id="MBS4180426.1"/>
    </source>
</evidence>
<dbReference type="InterPro" id="IPR038501">
    <property type="entry name" value="Spore_GerAC_C_sf"/>
</dbReference>
<comment type="similarity">
    <text evidence="2">Belongs to the GerABKC lipoprotein family.</text>
</comment>
<reference evidence="10" key="1">
    <citation type="submission" date="2021-05" db="EMBL/GenBank/DDBJ databases">
        <title>Novel Bacillus species.</title>
        <authorList>
            <person name="Liu G."/>
        </authorList>
    </citation>
    <scope>NUCLEOTIDE SEQUENCE</scope>
    <source>
        <strain evidence="10 12">FJAT-50051</strain>
    </source>
</reference>
<evidence type="ECO:0000256" key="4">
    <source>
        <dbReference type="ARBA" id="ARBA00022729"/>
    </source>
</evidence>
<keyword evidence="7" id="KW-0449">Lipoprotein</keyword>
<dbReference type="InterPro" id="IPR008844">
    <property type="entry name" value="Spore_GerAC-like"/>
</dbReference>
<dbReference type="PANTHER" id="PTHR35789">
    <property type="entry name" value="SPORE GERMINATION PROTEIN B3"/>
    <property type="match status" value="1"/>
</dbReference>
<evidence type="ECO:0000256" key="5">
    <source>
        <dbReference type="ARBA" id="ARBA00023136"/>
    </source>
</evidence>
<comment type="caution">
    <text evidence="10">The sequence shown here is derived from an EMBL/GenBank/DDBJ whole genome shotgun (WGS) entry which is preliminary data.</text>
</comment>
<keyword evidence="3" id="KW-0309">Germination</keyword>
<dbReference type="EMBL" id="JAGYPE010000001">
    <property type="protein sequence ID" value="MBS4180426.1"/>
    <property type="molecule type" value="Genomic_DNA"/>
</dbReference>
<name>A0A942Y673_9BACI</name>
<protein>
    <submittedName>
        <fullName evidence="10">Ger(X)C family spore germination protein</fullName>
    </submittedName>
</protein>
<comment type="subcellular location">
    <subcellularLocation>
        <location evidence="1">Membrane</location>
        <topology evidence="1">Lipid-anchor</topology>
    </subcellularLocation>
</comment>
<dbReference type="Gene3D" id="6.20.190.10">
    <property type="entry name" value="Nutrient germinant receptor protein C, domain 1"/>
    <property type="match status" value="1"/>
</dbReference>
<organism evidence="10">
    <name type="scientific">Neobacillus citreus</name>
    <dbReference type="NCBI Taxonomy" id="2833578"/>
    <lineage>
        <taxon>Bacteria</taxon>
        <taxon>Bacillati</taxon>
        <taxon>Bacillota</taxon>
        <taxon>Bacilli</taxon>
        <taxon>Bacillales</taxon>
        <taxon>Bacillaceae</taxon>
        <taxon>Neobacillus</taxon>
    </lineage>
</organism>
<evidence type="ECO:0000256" key="7">
    <source>
        <dbReference type="ARBA" id="ARBA00023288"/>
    </source>
</evidence>
<dbReference type="GO" id="GO:0009847">
    <property type="term" value="P:spore germination"/>
    <property type="evidence" value="ECO:0007669"/>
    <property type="project" value="InterPro"/>
</dbReference>
<feature type="domain" description="Spore germination protein N-terminal" evidence="9">
    <location>
        <begin position="24"/>
        <end position="199"/>
    </location>
</feature>
<dbReference type="PANTHER" id="PTHR35789:SF1">
    <property type="entry name" value="SPORE GERMINATION PROTEIN B3"/>
    <property type="match status" value="1"/>
</dbReference>
<evidence type="ECO:0000313" key="11">
    <source>
        <dbReference type="EMBL" id="MCH6264011.1"/>
    </source>
</evidence>
<dbReference type="Pfam" id="PF05504">
    <property type="entry name" value="Spore_GerAC"/>
    <property type="match status" value="1"/>
</dbReference>
<keyword evidence="6" id="KW-0564">Palmitate</keyword>
<dbReference type="EMBL" id="JAGYPE020000001">
    <property type="protein sequence ID" value="MCH6264011.1"/>
    <property type="molecule type" value="Genomic_DNA"/>
</dbReference>
<proteinExistence type="inferred from homology"/>